<dbReference type="Pfam" id="PF07992">
    <property type="entry name" value="Pyr_redox_2"/>
    <property type="match status" value="1"/>
</dbReference>
<dbReference type="GO" id="GO:0016491">
    <property type="term" value="F:oxidoreductase activity"/>
    <property type="evidence" value="ECO:0007669"/>
    <property type="project" value="UniProtKB-KW"/>
</dbReference>
<evidence type="ECO:0000313" key="3">
    <source>
        <dbReference type="EMBL" id="HIU95112.1"/>
    </source>
</evidence>
<dbReference type="Proteomes" id="UP000824130">
    <property type="component" value="Unassembled WGS sequence"/>
</dbReference>
<reference evidence="3" key="2">
    <citation type="journal article" date="2021" name="PeerJ">
        <title>Extensive microbial diversity within the chicken gut microbiome revealed by metagenomics and culture.</title>
        <authorList>
            <person name="Gilroy R."/>
            <person name="Ravi A."/>
            <person name="Getino M."/>
            <person name="Pursley I."/>
            <person name="Horton D.L."/>
            <person name="Alikhan N.F."/>
            <person name="Baker D."/>
            <person name="Gharbi K."/>
            <person name="Hall N."/>
            <person name="Watson M."/>
            <person name="Adriaenssens E.M."/>
            <person name="Foster-Nyarko E."/>
            <person name="Jarju S."/>
            <person name="Secka A."/>
            <person name="Antonio M."/>
            <person name="Oren A."/>
            <person name="Chaudhuri R.R."/>
            <person name="La Ragione R."/>
            <person name="Hildebrand F."/>
            <person name="Pallen M.J."/>
        </authorList>
    </citation>
    <scope>NUCLEOTIDE SEQUENCE</scope>
    <source>
        <strain evidence="3">ChiSjej4B22-8349</strain>
    </source>
</reference>
<evidence type="ECO:0000256" key="1">
    <source>
        <dbReference type="ARBA" id="ARBA00023002"/>
    </source>
</evidence>
<dbReference type="PRINTS" id="PR00368">
    <property type="entry name" value="FADPNR"/>
</dbReference>
<accession>A0A9D1SUB2</accession>
<evidence type="ECO:0000259" key="2">
    <source>
        <dbReference type="Pfam" id="PF07992"/>
    </source>
</evidence>
<feature type="non-terminal residue" evidence="3">
    <location>
        <position position="401"/>
    </location>
</feature>
<dbReference type="Gene3D" id="3.50.50.60">
    <property type="entry name" value="FAD/NAD(P)-binding domain"/>
    <property type="match status" value="2"/>
</dbReference>
<sequence length="401" mass="42995">MLEYNVAVIGAGPAGLAAAVAAKKNNAEKVVLIERDFRMGGILEQCIHMGFGLKYFKEELSGPEYAGRFIRMVEEAGITVMLDTMVLSIDGENRRIQAVNKDGVVDIKAGAVILAMGCRERTRAQVATPGTRPAGVFTAGTAQRFINVQNELVGKKAVIVGSGDIGMIMARRLTLEGIEVKAVVEIMPYLAGLTRNRVQCLDDYGIPLYLSHTVTDIRGKYRVEGVSVAKVDEKRAVIPGTEFDIDCDTILFSVGLIPENELSKSAGVQLDPVTGGPVVDNNMETNIPGIFACGNVLHVNDLVDNVSEESERAGKAAALFARGELAGSDEAVTVLAGENVRTVTPQKIVKNGDESVTIYFRVGAPDKNVRIQAKAGKVICGTEKRPFVNPGEMEALKVDMD</sequence>
<name>A0A9D1SUB2_9FIRM</name>
<dbReference type="PRINTS" id="PR00469">
    <property type="entry name" value="PNDRDTASEII"/>
</dbReference>
<reference evidence="3" key="1">
    <citation type="submission" date="2020-10" db="EMBL/GenBank/DDBJ databases">
        <authorList>
            <person name="Gilroy R."/>
        </authorList>
    </citation>
    <scope>NUCLEOTIDE SEQUENCE</scope>
    <source>
        <strain evidence="3">ChiSjej4B22-8349</strain>
    </source>
</reference>
<dbReference type="AlphaFoldDB" id="A0A9D1SUB2"/>
<dbReference type="InterPro" id="IPR023753">
    <property type="entry name" value="FAD/NAD-binding_dom"/>
</dbReference>
<gene>
    <name evidence="3" type="ORF">IAD25_00180</name>
</gene>
<protein>
    <submittedName>
        <fullName evidence="3">FAD-dependent oxidoreductase</fullName>
    </submittedName>
</protein>
<dbReference type="PANTHER" id="PTHR42949">
    <property type="entry name" value="ANAEROBIC GLYCEROL-3-PHOSPHATE DEHYDROGENASE SUBUNIT B"/>
    <property type="match status" value="1"/>
</dbReference>
<dbReference type="PANTHER" id="PTHR42949:SF3">
    <property type="entry name" value="ANAEROBIC GLYCEROL-3-PHOSPHATE DEHYDROGENASE SUBUNIT B"/>
    <property type="match status" value="1"/>
</dbReference>
<keyword evidence="1" id="KW-0560">Oxidoreductase</keyword>
<dbReference type="EMBL" id="DVOB01000005">
    <property type="protein sequence ID" value="HIU95112.1"/>
    <property type="molecule type" value="Genomic_DNA"/>
</dbReference>
<dbReference type="InterPro" id="IPR036188">
    <property type="entry name" value="FAD/NAD-bd_sf"/>
</dbReference>
<dbReference type="SUPFAM" id="SSF51905">
    <property type="entry name" value="FAD/NAD(P)-binding domain"/>
    <property type="match status" value="1"/>
</dbReference>
<dbReference type="InterPro" id="IPR051691">
    <property type="entry name" value="Metab_Enz_Cyan_OpOx_G3PDH"/>
</dbReference>
<comment type="caution">
    <text evidence="3">The sequence shown here is derived from an EMBL/GenBank/DDBJ whole genome shotgun (WGS) entry which is preliminary data.</text>
</comment>
<evidence type="ECO:0000313" key="4">
    <source>
        <dbReference type="Proteomes" id="UP000824130"/>
    </source>
</evidence>
<proteinExistence type="predicted"/>
<feature type="domain" description="FAD/NAD(P)-binding" evidence="2">
    <location>
        <begin position="4"/>
        <end position="302"/>
    </location>
</feature>
<organism evidence="3 4">
    <name type="scientific">Candidatus Allocopromorpha excrementipullorum</name>
    <dbReference type="NCBI Taxonomy" id="2840743"/>
    <lineage>
        <taxon>Bacteria</taxon>
        <taxon>Bacillati</taxon>
        <taxon>Bacillota</taxon>
        <taxon>Clostridia</taxon>
        <taxon>Eubacteriales</taxon>
        <taxon>Eubacteriaceae</taxon>
        <taxon>Eubacteriaceae incertae sedis</taxon>
        <taxon>Candidatus Allocopromorpha</taxon>
    </lineage>
</organism>